<dbReference type="PROSITE" id="PS00086">
    <property type="entry name" value="CYTOCHROME_P450"/>
    <property type="match status" value="1"/>
</dbReference>
<dbReference type="Pfam" id="PF00067">
    <property type="entry name" value="p450"/>
    <property type="match status" value="1"/>
</dbReference>
<organism evidence="8 9">
    <name type="scientific">Apiospora saccharicola</name>
    <dbReference type="NCBI Taxonomy" id="335842"/>
    <lineage>
        <taxon>Eukaryota</taxon>
        <taxon>Fungi</taxon>
        <taxon>Dikarya</taxon>
        <taxon>Ascomycota</taxon>
        <taxon>Pezizomycotina</taxon>
        <taxon>Sordariomycetes</taxon>
        <taxon>Xylariomycetidae</taxon>
        <taxon>Amphisphaeriales</taxon>
        <taxon>Apiosporaceae</taxon>
        <taxon>Apiospora</taxon>
    </lineage>
</organism>
<evidence type="ECO:0000256" key="5">
    <source>
        <dbReference type="ARBA" id="ARBA00023033"/>
    </source>
</evidence>
<feature type="compositionally biased region" description="Basic and acidic residues" evidence="7">
    <location>
        <begin position="221"/>
        <end position="235"/>
    </location>
</feature>
<keyword evidence="3 6" id="KW-0479">Metal-binding</keyword>
<sequence>MLLIYISNLDANSSQPISPSAYVYDADILPQNLFLRAAIQAREELVGSFAKYYADESYKQGSEYIQKFTQHCISQGVPETDISRMLLGTVFNNVANSVPSAIWVIYHIFSDRCLLQEVRDEVEQNAVVKDVEKGAMDGISTIDLSRLTNSSHCPVLLSTYYEVFRYHGMANSVRAVSEDHLLDGRFLLRKGGLVMMSARAQHRNPAVWGPDVDEFCPHRFMPDKKSDEEQTEQQHGRRRNRINPAAFRGFGGGVTLCPGRHFATAEILLLVAMLVLRFDIQPVGGLPWATPSTKNSSQAEAVEQPDQDIEVQFTPLPGVRRRNWYVTSSGPRDVSLLAQA</sequence>
<dbReference type="InterPro" id="IPR002403">
    <property type="entry name" value="Cyt_P450_E_grp-IV"/>
</dbReference>
<evidence type="ECO:0000256" key="1">
    <source>
        <dbReference type="ARBA" id="ARBA00001971"/>
    </source>
</evidence>
<keyword evidence="9" id="KW-1185">Reference proteome</keyword>
<evidence type="ECO:0000256" key="2">
    <source>
        <dbReference type="ARBA" id="ARBA00010617"/>
    </source>
</evidence>
<name>A0ABR1TID8_9PEZI</name>
<evidence type="ECO:0000256" key="3">
    <source>
        <dbReference type="ARBA" id="ARBA00022723"/>
    </source>
</evidence>
<dbReference type="Proteomes" id="UP001446871">
    <property type="component" value="Unassembled WGS sequence"/>
</dbReference>
<reference evidence="8 9" key="1">
    <citation type="submission" date="2023-01" db="EMBL/GenBank/DDBJ databases">
        <title>Analysis of 21 Apiospora genomes using comparative genomics revels a genus with tremendous synthesis potential of carbohydrate active enzymes and secondary metabolites.</title>
        <authorList>
            <person name="Sorensen T."/>
        </authorList>
    </citation>
    <scope>NUCLEOTIDE SEQUENCE [LARGE SCALE GENOMIC DNA]</scope>
    <source>
        <strain evidence="8 9">CBS 83171</strain>
    </source>
</reference>
<dbReference type="SUPFAM" id="SSF48264">
    <property type="entry name" value="Cytochrome P450"/>
    <property type="match status" value="1"/>
</dbReference>
<keyword evidence="6" id="KW-0349">Heme</keyword>
<dbReference type="EMBL" id="JAQQWM010000009">
    <property type="protein sequence ID" value="KAK8046389.1"/>
    <property type="molecule type" value="Genomic_DNA"/>
</dbReference>
<evidence type="ECO:0000256" key="6">
    <source>
        <dbReference type="RuleBase" id="RU000461"/>
    </source>
</evidence>
<keyword evidence="5 6" id="KW-0503">Monooxygenase</keyword>
<dbReference type="Gene3D" id="1.10.630.10">
    <property type="entry name" value="Cytochrome P450"/>
    <property type="match status" value="1"/>
</dbReference>
<protein>
    <submittedName>
        <fullName evidence="8">Cytochrome P450</fullName>
    </submittedName>
</protein>
<feature type="region of interest" description="Disordered" evidence="7">
    <location>
        <begin position="221"/>
        <end position="242"/>
    </location>
</feature>
<comment type="similarity">
    <text evidence="2 6">Belongs to the cytochrome P450 family.</text>
</comment>
<proteinExistence type="inferred from homology"/>
<evidence type="ECO:0000313" key="9">
    <source>
        <dbReference type="Proteomes" id="UP001446871"/>
    </source>
</evidence>
<evidence type="ECO:0000313" key="8">
    <source>
        <dbReference type="EMBL" id="KAK8046389.1"/>
    </source>
</evidence>
<dbReference type="InterPro" id="IPR036396">
    <property type="entry name" value="Cyt_P450_sf"/>
</dbReference>
<evidence type="ECO:0000256" key="4">
    <source>
        <dbReference type="ARBA" id="ARBA00023004"/>
    </source>
</evidence>
<dbReference type="CDD" id="cd11040">
    <property type="entry name" value="CYP7_CYP8-like"/>
    <property type="match status" value="1"/>
</dbReference>
<keyword evidence="6" id="KW-0560">Oxidoreductase</keyword>
<gene>
    <name evidence="8" type="ORF">PG996_014453</name>
</gene>
<dbReference type="InterPro" id="IPR017972">
    <property type="entry name" value="Cyt_P450_CS"/>
</dbReference>
<dbReference type="InterPro" id="IPR001128">
    <property type="entry name" value="Cyt_P450"/>
</dbReference>
<accession>A0ABR1TID8</accession>
<evidence type="ECO:0000256" key="7">
    <source>
        <dbReference type="SAM" id="MobiDB-lite"/>
    </source>
</evidence>
<comment type="caution">
    <text evidence="8">The sequence shown here is derived from an EMBL/GenBank/DDBJ whole genome shotgun (WGS) entry which is preliminary data.</text>
</comment>
<dbReference type="InterPro" id="IPR053007">
    <property type="entry name" value="CYP450_monoxygenase_sec-met"/>
</dbReference>
<dbReference type="PANTHER" id="PTHR47582">
    <property type="entry name" value="P450, PUTATIVE (EUROFUNG)-RELATED"/>
    <property type="match status" value="1"/>
</dbReference>
<dbReference type="PANTHER" id="PTHR47582:SF1">
    <property type="entry name" value="P450, PUTATIVE (EUROFUNG)-RELATED"/>
    <property type="match status" value="1"/>
</dbReference>
<keyword evidence="4 6" id="KW-0408">Iron</keyword>
<dbReference type="PRINTS" id="PR00465">
    <property type="entry name" value="EP450IV"/>
</dbReference>
<comment type="cofactor">
    <cofactor evidence="1">
        <name>heme</name>
        <dbReference type="ChEBI" id="CHEBI:30413"/>
    </cofactor>
</comment>